<comment type="function">
    <text evidence="8 12">Catalyzes the degradation of hydrogen peroxide (H(2)O(2)) generated by peroxisomal oxidases to water and oxygen, thereby protecting cells from the toxic effects of hydrogen peroxide.</text>
</comment>
<dbReference type="GO" id="GO:0005739">
    <property type="term" value="C:mitochondrion"/>
    <property type="evidence" value="ECO:0007669"/>
    <property type="project" value="TreeGrafter"/>
</dbReference>
<proteinExistence type="inferred from homology"/>
<feature type="active site" evidence="9">
    <location>
        <position position="123"/>
    </location>
</feature>
<comment type="similarity">
    <text evidence="1 11">Belongs to the catalase family.</text>
</comment>
<protein>
    <recommendedName>
        <fullName evidence="11">Catalase</fullName>
        <ecNumber evidence="11">1.11.1.6</ecNumber>
    </recommendedName>
</protein>
<accession>A0A8H7DEY0</accession>
<dbReference type="PROSITE" id="PS51402">
    <property type="entry name" value="CATALASE_3"/>
    <property type="match status" value="1"/>
</dbReference>
<dbReference type="GO" id="GO:0042542">
    <property type="term" value="P:response to hydrogen peroxide"/>
    <property type="evidence" value="ECO:0007669"/>
    <property type="project" value="TreeGrafter"/>
</dbReference>
<dbReference type="InterPro" id="IPR024711">
    <property type="entry name" value="Catalase_clade1/3"/>
</dbReference>
<dbReference type="FunFam" id="2.40.180.10:FF:000001">
    <property type="entry name" value="Catalase"/>
    <property type="match status" value="1"/>
</dbReference>
<keyword evidence="3 10" id="KW-0349">Heme</keyword>
<dbReference type="InterPro" id="IPR011614">
    <property type="entry name" value="Catalase_core"/>
</dbReference>
<dbReference type="InterPro" id="IPR002226">
    <property type="entry name" value="Catalase_haem_BS"/>
</dbReference>
<dbReference type="PROSITE" id="PS00438">
    <property type="entry name" value="CATALASE_2"/>
    <property type="match status" value="1"/>
</dbReference>
<dbReference type="SUPFAM" id="SSF56634">
    <property type="entry name" value="Heme-dependent catalase-like"/>
    <property type="match status" value="1"/>
</dbReference>
<dbReference type="GO" id="GO:0042744">
    <property type="term" value="P:hydrogen peroxide catabolic process"/>
    <property type="evidence" value="ECO:0007669"/>
    <property type="project" value="UniProtKB-KW"/>
</dbReference>
<dbReference type="Proteomes" id="UP000620124">
    <property type="component" value="Unassembled WGS sequence"/>
</dbReference>
<dbReference type="PANTHER" id="PTHR11465">
    <property type="entry name" value="CATALASE"/>
    <property type="match status" value="1"/>
</dbReference>
<keyword evidence="15" id="KW-1185">Reference proteome</keyword>
<sequence length="586" mass="65883">MLQNDEKTRQLTRIEIARQRLANQSVPFCRCVIWGNGFIRTVFNYSSPPSSFSTITTTNMPSKQVHILGPESAHYTTSNGAPVSEPYAAQRLGQLGPLLLQDFHHIDALSHFDRERIPERVVHAKGAGAHGYFQVTEDLSDLTDNPLLTNKGKKVKATVRFSTVGGESGSADTARDPRGFAIKLRTDEGNWDWVFNNTPVFFIRDPAKFPHFIHTQKRDPQTHLKDADMFWDYLSQNPESIHQIMILFSDRGTPDGYHRMHGYSGHTFKWFKKDGSFVYTQLHLRAEGGFRTLNNAEAGKLSGENPDYGIESLFEAIESGHPPSWNVFVQTMTPSQAEQFRYNVLDLTKVWPHGDFPLRPVGKLVLDENPQNYFAEIEQAAFSPSHLVPYIEPSADPVLQSRLFSYPDTHRHRLGANYQQLPVNAPIVPVANFQRDGPMTFVSQGARPNYQSTIVPLKYHGAPGTLEGGARDYAREAKHETFVGAAFRDLSEITELDFEQPRALWSKVWNDAQREAYVQNVAGHFKNVKNAEVKARQLSVWAAVDQSLSDRIAKAVGAPTVQPLKVKSAGEAIKFRANLGFKVARL</sequence>
<dbReference type="CDD" id="cd08157">
    <property type="entry name" value="catalase_fungal"/>
    <property type="match status" value="1"/>
</dbReference>
<dbReference type="InterPro" id="IPR018028">
    <property type="entry name" value="Catalase"/>
</dbReference>
<dbReference type="GO" id="GO:0004096">
    <property type="term" value="F:catalase activity"/>
    <property type="evidence" value="ECO:0007669"/>
    <property type="project" value="UniProtKB-EC"/>
</dbReference>
<keyword evidence="5 11" id="KW-0560">Oxidoreductase</keyword>
<comment type="cofactor">
    <cofactor evidence="10">
        <name>heme</name>
        <dbReference type="ChEBI" id="CHEBI:30413"/>
    </cofactor>
</comment>
<dbReference type="InterPro" id="IPR024708">
    <property type="entry name" value="Catalase_AS"/>
</dbReference>
<dbReference type="InterPro" id="IPR020835">
    <property type="entry name" value="Catalase_sf"/>
</dbReference>
<dbReference type="PANTHER" id="PTHR11465:SF62">
    <property type="entry name" value="CATALASE T"/>
    <property type="match status" value="1"/>
</dbReference>
<dbReference type="EC" id="1.11.1.6" evidence="11"/>
<evidence type="ECO:0000256" key="3">
    <source>
        <dbReference type="ARBA" id="ARBA00022617"/>
    </source>
</evidence>
<keyword evidence="7 11" id="KW-0376">Hydrogen peroxide</keyword>
<comment type="caution">
    <text evidence="14">The sequence shown here is derived from an EMBL/GenBank/DDBJ whole genome shotgun (WGS) entry which is preliminary data.</text>
</comment>
<dbReference type="AlphaFoldDB" id="A0A8H7DEY0"/>
<evidence type="ECO:0000256" key="12">
    <source>
        <dbReference type="RuleBase" id="RU004142"/>
    </source>
</evidence>
<feature type="domain" description="Catalase core" evidence="13">
    <location>
        <begin position="76"/>
        <end position="458"/>
    </location>
</feature>
<dbReference type="PIRSF" id="PIRSF038928">
    <property type="entry name" value="Catalase_clade1-3"/>
    <property type="match status" value="1"/>
</dbReference>
<gene>
    <name evidence="14" type="ORF">MVEN_00227800</name>
</gene>
<dbReference type="GO" id="GO:0005777">
    <property type="term" value="C:peroxisome"/>
    <property type="evidence" value="ECO:0007669"/>
    <property type="project" value="TreeGrafter"/>
</dbReference>
<dbReference type="PROSITE" id="PS00437">
    <property type="entry name" value="CATALASE_1"/>
    <property type="match status" value="1"/>
</dbReference>
<evidence type="ECO:0000256" key="5">
    <source>
        <dbReference type="ARBA" id="ARBA00023002"/>
    </source>
</evidence>
<keyword evidence="4 10" id="KW-0479">Metal-binding</keyword>
<evidence type="ECO:0000313" key="15">
    <source>
        <dbReference type="Proteomes" id="UP000620124"/>
    </source>
</evidence>
<evidence type="ECO:0000256" key="11">
    <source>
        <dbReference type="RuleBase" id="RU000498"/>
    </source>
</evidence>
<feature type="binding site" description="axial binding residue" evidence="10">
    <location>
        <position position="406"/>
    </location>
    <ligand>
        <name>heme</name>
        <dbReference type="ChEBI" id="CHEBI:30413"/>
    </ligand>
    <ligandPart>
        <name>Fe</name>
        <dbReference type="ChEBI" id="CHEBI:18248"/>
    </ligandPart>
</feature>
<dbReference type="Gene3D" id="2.40.180.10">
    <property type="entry name" value="Catalase core domain"/>
    <property type="match status" value="1"/>
</dbReference>
<dbReference type="PRINTS" id="PR00067">
    <property type="entry name" value="CATALASE"/>
</dbReference>
<feature type="active site" evidence="9">
    <location>
        <position position="196"/>
    </location>
</feature>
<organism evidence="14 15">
    <name type="scientific">Mycena venus</name>
    <dbReference type="NCBI Taxonomy" id="2733690"/>
    <lineage>
        <taxon>Eukaryota</taxon>
        <taxon>Fungi</taxon>
        <taxon>Dikarya</taxon>
        <taxon>Basidiomycota</taxon>
        <taxon>Agaricomycotina</taxon>
        <taxon>Agaricomycetes</taxon>
        <taxon>Agaricomycetidae</taxon>
        <taxon>Agaricales</taxon>
        <taxon>Marasmiineae</taxon>
        <taxon>Mycenaceae</taxon>
        <taxon>Mycena</taxon>
    </lineage>
</organism>
<dbReference type="GO" id="GO:0020037">
    <property type="term" value="F:heme binding"/>
    <property type="evidence" value="ECO:0007669"/>
    <property type="project" value="InterPro"/>
</dbReference>
<dbReference type="SMART" id="SM01060">
    <property type="entry name" value="Catalase"/>
    <property type="match status" value="1"/>
</dbReference>
<evidence type="ECO:0000256" key="2">
    <source>
        <dbReference type="ARBA" id="ARBA00022559"/>
    </source>
</evidence>
<evidence type="ECO:0000256" key="7">
    <source>
        <dbReference type="ARBA" id="ARBA00023324"/>
    </source>
</evidence>
<keyword evidence="6 10" id="KW-0408">Iron</keyword>
<evidence type="ECO:0000313" key="14">
    <source>
        <dbReference type="EMBL" id="KAF7369011.1"/>
    </source>
</evidence>
<evidence type="ECO:0000256" key="10">
    <source>
        <dbReference type="PIRSR" id="PIRSR038928-2"/>
    </source>
</evidence>
<keyword evidence="2 11" id="KW-0575">Peroxidase</keyword>
<evidence type="ECO:0000259" key="13">
    <source>
        <dbReference type="SMART" id="SM01060"/>
    </source>
</evidence>
<evidence type="ECO:0000256" key="4">
    <source>
        <dbReference type="ARBA" id="ARBA00022723"/>
    </source>
</evidence>
<comment type="catalytic activity">
    <reaction evidence="11">
        <text>2 H2O2 = O2 + 2 H2O</text>
        <dbReference type="Rhea" id="RHEA:20309"/>
        <dbReference type="ChEBI" id="CHEBI:15377"/>
        <dbReference type="ChEBI" id="CHEBI:15379"/>
        <dbReference type="ChEBI" id="CHEBI:16240"/>
        <dbReference type="EC" id="1.11.1.6"/>
    </reaction>
</comment>
<dbReference type="OrthoDB" id="6880011at2759"/>
<dbReference type="EMBL" id="JACAZI010000002">
    <property type="protein sequence ID" value="KAF7369011.1"/>
    <property type="molecule type" value="Genomic_DNA"/>
</dbReference>
<dbReference type="InterPro" id="IPR010582">
    <property type="entry name" value="Catalase_immune_responsive"/>
</dbReference>
<reference evidence="14" key="1">
    <citation type="submission" date="2020-05" db="EMBL/GenBank/DDBJ databases">
        <title>Mycena genomes resolve the evolution of fungal bioluminescence.</title>
        <authorList>
            <person name="Tsai I.J."/>
        </authorList>
    </citation>
    <scope>NUCLEOTIDE SEQUENCE</scope>
    <source>
        <strain evidence="14">CCC161011</strain>
    </source>
</reference>
<evidence type="ECO:0000256" key="8">
    <source>
        <dbReference type="ARBA" id="ARBA00044729"/>
    </source>
</evidence>
<dbReference type="Pfam" id="PF00199">
    <property type="entry name" value="Catalase"/>
    <property type="match status" value="1"/>
</dbReference>
<evidence type="ECO:0000256" key="9">
    <source>
        <dbReference type="PIRSR" id="PIRSR038928-1"/>
    </source>
</evidence>
<evidence type="ECO:0000256" key="6">
    <source>
        <dbReference type="ARBA" id="ARBA00023004"/>
    </source>
</evidence>
<name>A0A8H7DEY0_9AGAR</name>
<evidence type="ECO:0000256" key="1">
    <source>
        <dbReference type="ARBA" id="ARBA00005329"/>
    </source>
</evidence>
<dbReference type="GO" id="GO:0046872">
    <property type="term" value="F:metal ion binding"/>
    <property type="evidence" value="ECO:0007669"/>
    <property type="project" value="UniProtKB-KW"/>
</dbReference>
<dbReference type="Pfam" id="PF06628">
    <property type="entry name" value="Catalase-rel"/>
    <property type="match status" value="1"/>
</dbReference>